<gene>
    <name evidence="2" type="ORF">CQW23_28145</name>
</gene>
<reference evidence="3" key="2">
    <citation type="journal article" date="2017" name="J. Anim. Genet.">
        <title>Multiple reference genome sequences of hot pepper reveal the massive evolution of plant disease resistance genes by retroduplication.</title>
        <authorList>
            <person name="Kim S."/>
            <person name="Park J."/>
            <person name="Yeom S.-I."/>
            <person name="Kim Y.-M."/>
            <person name="Seo E."/>
            <person name="Kim K.-T."/>
            <person name="Kim M.-S."/>
            <person name="Lee J.M."/>
            <person name="Cheong K."/>
            <person name="Shin H.-S."/>
            <person name="Kim S.-B."/>
            <person name="Han K."/>
            <person name="Lee J."/>
            <person name="Park M."/>
            <person name="Lee H.-A."/>
            <person name="Lee H.-Y."/>
            <person name="Lee Y."/>
            <person name="Oh S."/>
            <person name="Lee J.H."/>
            <person name="Choi E."/>
            <person name="Choi E."/>
            <person name="Lee S.E."/>
            <person name="Jeon J."/>
            <person name="Kim H."/>
            <person name="Choi G."/>
            <person name="Song H."/>
            <person name="Lee J."/>
            <person name="Lee S.-C."/>
            <person name="Kwon J.-K."/>
            <person name="Lee H.-Y."/>
            <person name="Koo N."/>
            <person name="Hong Y."/>
            <person name="Kim R.W."/>
            <person name="Kang W.-H."/>
            <person name="Huh J.H."/>
            <person name="Kang B.-C."/>
            <person name="Yang T.-J."/>
            <person name="Lee Y.-H."/>
            <person name="Bennetzen J.L."/>
            <person name="Choi D."/>
        </authorList>
    </citation>
    <scope>NUCLEOTIDE SEQUENCE [LARGE SCALE GENOMIC DNA]</scope>
    <source>
        <strain evidence="3">cv. PBC81</strain>
    </source>
</reference>
<sequence length="127" mass="14565">MVHRLLCKANILTGRSFFRAQKKRAPEPKKKVTSDNYYGTVSEGDTNPNSRCEESEIACLRYIPFLPKIFKNASREHFFVEDERENPATNSTTDHLPKVESLSDDVVEDNSSTDLMAPKHHNLNRKN</sequence>
<reference evidence="2 3" key="1">
    <citation type="journal article" date="2017" name="Genome Biol.">
        <title>New reference genome sequences of hot pepper reveal the massive evolution of plant disease-resistance genes by retroduplication.</title>
        <authorList>
            <person name="Kim S."/>
            <person name="Park J."/>
            <person name="Yeom S.I."/>
            <person name="Kim Y.M."/>
            <person name="Seo E."/>
            <person name="Kim K.T."/>
            <person name="Kim M.S."/>
            <person name="Lee J.M."/>
            <person name="Cheong K."/>
            <person name="Shin H.S."/>
            <person name="Kim S.B."/>
            <person name="Han K."/>
            <person name="Lee J."/>
            <person name="Park M."/>
            <person name="Lee H.A."/>
            <person name="Lee H.Y."/>
            <person name="Lee Y."/>
            <person name="Oh S."/>
            <person name="Lee J.H."/>
            <person name="Choi E."/>
            <person name="Choi E."/>
            <person name="Lee S.E."/>
            <person name="Jeon J."/>
            <person name="Kim H."/>
            <person name="Choi G."/>
            <person name="Song H."/>
            <person name="Lee J."/>
            <person name="Lee S.C."/>
            <person name="Kwon J.K."/>
            <person name="Lee H.Y."/>
            <person name="Koo N."/>
            <person name="Hong Y."/>
            <person name="Kim R.W."/>
            <person name="Kang W.H."/>
            <person name="Huh J.H."/>
            <person name="Kang B.C."/>
            <person name="Yang T.J."/>
            <person name="Lee Y.H."/>
            <person name="Bennetzen J.L."/>
            <person name="Choi D."/>
        </authorList>
    </citation>
    <scope>NUCLEOTIDE SEQUENCE [LARGE SCALE GENOMIC DNA]</scope>
    <source>
        <strain evidence="3">cv. PBC81</strain>
    </source>
</reference>
<feature type="compositionally biased region" description="Basic and acidic residues" evidence="1">
    <location>
        <begin position="24"/>
        <end position="33"/>
    </location>
</feature>
<name>A0A2G2VFT0_CAPBA</name>
<protein>
    <submittedName>
        <fullName evidence="2">Uncharacterized protein</fullName>
    </submittedName>
</protein>
<organism evidence="2 3">
    <name type="scientific">Capsicum baccatum</name>
    <name type="common">Peruvian pepper</name>
    <dbReference type="NCBI Taxonomy" id="33114"/>
    <lineage>
        <taxon>Eukaryota</taxon>
        <taxon>Viridiplantae</taxon>
        <taxon>Streptophyta</taxon>
        <taxon>Embryophyta</taxon>
        <taxon>Tracheophyta</taxon>
        <taxon>Spermatophyta</taxon>
        <taxon>Magnoliopsida</taxon>
        <taxon>eudicotyledons</taxon>
        <taxon>Gunneridae</taxon>
        <taxon>Pentapetalae</taxon>
        <taxon>asterids</taxon>
        <taxon>lamiids</taxon>
        <taxon>Solanales</taxon>
        <taxon>Solanaceae</taxon>
        <taxon>Solanoideae</taxon>
        <taxon>Capsiceae</taxon>
        <taxon>Capsicum</taxon>
    </lineage>
</organism>
<dbReference type="STRING" id="33114.A0A2G2VFT0"/>
<keyword evidence="3" id="KW-1185">Reference proteome</keyword>
<accession>A0A2G2VFT0</accession>
<dbReference type="AlphaFoldDB" id="A0A2G2VFT0"/>
<feature type="compositionally biased region" description="Polar residues" evidence="1">
    <location>
        <begin position="34"/>
        <end position="50"/>
    </location>
</feature>
<proteinExistence type="predicted"/>
<evidence type="ECO:0000313" key="3">
    <source>
        <dbReference type="Proteomes" id="UP000224567"/>
    </source>
</evidence>
<dbReference type="EMBL" id="MLFT02000012">
    <property type="protein sequence ID" value="PHT31808.1"/>
    <property type="molecule type" value="Genomic_DNA"/>
</dbReference>
<dbReference type="Proteomes" id="UP000224567">
    <property type="component" value="Unassembled WGS sequence"/>
</dbReference>
<evidence type="ECO:0000256" key="1">
    <source>
        <dbReference type="SAM" id="MobiDB-lite"/>
    </source>
</evidence>
<evidence type="ECO:0000313" key="2">
    <source>
        <dbReference type="EMBL" id="PHT31808.1"/>
    </source>
</evidence>
<feature type="compositionally biased region" description="Basic residues" evidence="1">
    <location>
        <begin position="118"/>
        <end position="127"/>
    </location>
</feature>
<comment type="caution">
    <text evidence="2">The sequence shown here is derived from an EMBL/GenBank/DDBJ whole genome shotgun (WGS) entry which is preliminary data.</text>
</comment>
<dbReference type="OrthoDB" id="277439at2759"/>
<feature type="region of interest" description="Disordered" evidence="1">
    <location>
        <begin position="81"/>
        <end position="127"/>
    </location>
</feature>
<feature type="region of interest" description="Disordered" evidence="1">
    <location>
        <begin position="22"/>
        <end position="51"/>
    </location>
</feature>